<dbReference type="SUPFAM" id="SSF57667">
    <property type="entry name" value="beta-beta-alpha zinc fingers"/>
    <property type="match status" value="1"/>
</dbReference>
<gene>
    <name evidence="5" type="ORF">PCASD_03803</name>
</gene>
<protein>
    <recommendedName>
        <fullName evidence="7">G-patch domain-containing protein</fullName>
    </recommendedName>
</protein>
<feature type="compositionally biased region" description="Polar residues" evidence="2">
    <location>
        <begin position="610"/>
        <end position="620"/>
    </location>
</feature>
<dbReference type="EMBL" id="PGCI01000041">
    <property type="protein sequence ID" value="PLW46247.1"/>
    <property type="molecule type" value="Genomic_DNA"/>
</dbReference>
<dbReference type="InterPro" id="IPR013087">
    <property type="entry name" value="Znf_C2H2_type"/>
</dbReference>
<dbReference type="GO" id="GO:0008270">
    <property type="term" value="F:zinc ion binding"/>
    <property type="evidence" value="ECO:0007669"/>
    <property type="project" value="UniProtKB-KW"/>
</dbReference>
<evidence type="ECO:0000256" key="2">
    <source>
        <dbReference type="SAM" id="MobiDB-lite"/>
    </source>
</evidence>
<feature type="region of interest" description="Disordered" evidence="2">
    <location>
        <begin position="458"/>
        <end position="647"/>
    </location>
</feature>
<evidence type="ECO:0008006" key="7">
    <source>
        <dbReference type="Google" id="ProtNLM"/>
    </source>
</evidence>
<evidence type="ECO:0000259" key="4">
    <source>
        <dbReference type="PROSITE" id="PS50174"/>
    </source>
</evidence>
<feature type="region of interest" description="Disordered" evidence="2">
    <location>
        <begin position="662"/>
        <end position="697"/>
    </location>
</feature>
<dbReference type="Pfam" id="PF01585">
    <property type="entry name" value="G-patch"/>
    <property type="match status" value="1"/>
</dbReference>
<evidence type="ECO:0000313" key="5">
    <source>
        <dbReference type="EMBL" id="PLW46247.1"/>
    </source>
</evidence>
<evidence type="ECO:0000256" key="1">
    <source>
        <dbReference type="PROSITE-ProRule" id="PRU00042"/>
    </source>
</evidence>
<feature type="compositionally biased region" description="Polar residues" evidence="2">
    <location>
        <begin position="305"/>
        <end position="314"/>
    </location>
</feature>
<dbReference type="PROSITE" id="PS50174">
    <property type="entry name" value="G_PATCH"/>
    <property type="match status" value="1"/>
</dbReference>
<feature type="compositionally biased region" description="Low complexity" evidence="2">
    <location>
        <begin position="565"/>
        <end position="586"/>
    </location>
</feature>
<dbReference type="InterPro" id="IPR000467">
    <property type="entry name" value="G_patch_dom"/>
</dbReference>
<feature type="compositionally biased region" description="Basic and acidic residues" evidence="2">
    <location>
        <begin position="685"/>
        <end position="697"/>
    </location>
</feature>
<feature type="compositionally biased region" description="Basic and acidic residues" evidence="2">
    <location>
        <begin position="464"/>
        <end position="498"/>
    </location>
</feature>
<accession>A0A2N5V8B6</accession>
<dbReference type="PANTHER" id="PTHR47251:SF1">
    <property type="entry name" value="FINGER DOMAIN PROTEIN, PUTATIVE (AFU_ORTHOLOGUE AFUA_3G04180)-RELATED"/>
    <property type="match status" value="1"/>
</dbReference>
<sequence length="697" mass="75859">MPALAISSKISLANANLDKPPLVSPLQRWKFPSTASQSRKIRMLEFPSVPSFSHDTGAFFGFCQVSWNLEPNSWSHLGRSTAGINRSNTAVRAVLEQPCSTGGRTATVRPKHLPAGRTGLSDQFLGPVAQDQPGLVGQICPTSWLLLRSDSARPTTGRTRLFEHRSNCRVRPVNAGSEGQRWPRTLEELWHFQASVFQERSVRLVALAKRSRLPNVLGTHRGKAKCTRGQPLHFLRLPHDSIRKPQHQNTSPSSMSSLNHLSELAHRYHLKRTRSTSSSGSSSSSTSGYGSILSEDEEERKNNQSEDQPTTSLHGSHLPKNNHPSNSSDHQGVKLGINNKGMQMLLKMGWVEGNGLGVGQKGRKEPIPTPAQTPLLGLGKATQDAYMLSNAISKPKELESIIIARETEEAKVKREEKVKEIQTRVVEREDRLKTFHCHVCDKGYTTISQFEEHERSYAHHHAKRALEAKEARKSTGRSTEAKLEKERKREAKELERMARAAGMNLDARPSAAAKAEPLQTGSGGFQKPTSGWTKQPSTASASQNPDPSMTSDDKCTKTFKPSGFKSAGFAPISSSSSASGFKPIGSVSTEKDLGNPVSSSSSSRLPPTFVASTSAETGFTATRDRSTEVPKAVNPISHSGAPQPTSKFAQIAARLAARKAAAAAASPSHADHATCNTSEPTSQVRSDHSEIEKMLNI</sequence>
<feature type="compositionally biased region" description="Polar residues" evidence="2">
    <location>
        <begin position="636"/>
        <end position="647"/>
    </location>
</feature>
<feature type="compositionally biased region" description="Polar residues" evidence="2">
    <location>
        <begin position="674"/>
        <end position="684"/>
    </location>
</feature>
<feature type="compositionally biased region" description="Polar residues" evidence="2">
    <location>
        <begin position="527"/>
        <end position="550"/>
    </location>
</feature>
<dbReference type="InterPro" id="IPR036236">
    <property type="entry name" value="Znf_C2H2_sf"/>
</dbReference>
<dbReference type="AlphaFoldDB" id="A0A2N5V8B6"/>
<dbReference type="PROSITE" id="PS00028">
    <property type="entry name" value="ZINC_FINGER_C2H2_1"/>
    <property type="match status" value="1"/>
</dbReference>
<organism evidence="5 6">
    <name type="scientific">Puccinia coronata f. sp. avenae</name>
    <dbReference type="NCBI Taxonomy" id="200324"/>
    <lineage>
        <taxon>Eukaryota</taxon>
        <taxon>Fungi</taxon>
        <taxon>Dikarya</taxon>
        <taxon>Basidiomycota</taxon>
        <taxon>Pucciniomycotina</taxon>
        <taxon>Pucciniomycetes</taxon>
        <taxon>Pucciniales</taxon>
        <taxon>Pucciniaceae</taxon>
        <taxon>Puccinia</taxon>
    </lineage>
</organism>
<reference evidence="5 6" key="1">
    <citation type="submission" date="2017-11" db="EMBL/GenBank/DDBJ databases">
        <title>De novo assembly and phasing of dikaryotic genomes from two isolates of Puccinia coronata f. sp. avenae, the causal agent of oat crown rust.</title>
        <authorList>
            <person name="Miller M.E."/>
            <person name="Zhang Y."/>
            <person name="Omidvar V."/>
            <person name="Sperschneider J."/>
            <person name="Schwessinger B."/>
            <person name="Raley C."/>
            <person name="Palmer J.M."/>
            <person name="Garnica D."/>
            <person name="Upadhyaya N."/>
            <person name="Rathjen J."/>
            <person name="Taylor J.M."/>
            <person name="Park R.F."/>
            <person name="Dodds P.N."/>
            <person name="Hirsch C.D."/>
            <person name="Kianian S.F."/>
            <person name="Figueroa M."/>
        </authorList>
    </citation>
    <scope>NUCLEOTIDE SEQUENCE [LARGE SCALE GENOMIC DNA]</scope>
    <source>
        <strain evidence="5">12SD80</strain>
    </source>
</reference>
<dbReference type="SMART" id="SM00443">
    <property type="entry name" value="G_patch"/>
    <property type="match status" value="1"/>
</dbReference>
<keyword evidence="1" id="KW-0863">Zinc-finger</keyword>
<dbReference type="GO" id="GO:0003676">
    <property type="term" value="F:nucleic acid binding"/>
    <property type="evidence" value="ECO:0007669"/>
    <property type="project" value="InterPro"/>
</dbReference>
<feature type="region of interest" description="Disordered" evidence="2">
    <location>
        <begin position="270"/>
        <end position="335"/>
    </location>
</feature>
<comment type="caution">
    <text evidence="5">The sequence shown here is derived from an EMBL/GenBank/DDBJ whole genome shotgun (WGS) entry which is preliminary data.</text>
</comment>
<keyword evidence="1" id="KW-0479">Metal-binding</keyword>
<dbReference type="PROSITE" id="PS50157">
    <property type="entry name" value="ZINC_FINGER_C2H2_2"/>
    <property type="match status" value="1"/>
</dbReference>
<proteinExistence type="predicted"/>
<evidence type="ECO:0000313" key="6">
    <source>
        <dbReference type="Proteomes" id="UP000235392"/>
    </source>
</evidence>
<feature type="region of interest" description="Disordered" evidence="2">
    <location>
        <begin position="219"/>
        <end position="257"/>
    </location>
</feature>
<keyword evidence="1" id="KW-0862">Zinc</keyword>
<dbReference type="Proteomes" id="UP000235392">
    <property type="component" value="Unassembled WGS sequence"/>
</dbReference>
<evidence type="ECO:0000259" key="3">
    <source>
        <dbReference type="PROSITE" id="PS50157"/>
    </source>
</evidence>
<feature type="domain" description="C2H2-type" evidence="3">
    <location>
        <begin position="435"/>
        <end position="464"/>
    </location>
</feature>
<feature type="domain" description="G-patch" evidence="4">
    <location>
        <begin position="337"/>
        <end position="383"/>
    </location>
</feature>
<name>A0A2N5V8B6_9BASI</name>
<dbReference type="PANTHER" id="PTHR47251">
    <property type="entry name" value="FINGER DOMAIN PROTEIN, PUTATIVE (AFU_ORTHOLOGUE AFUA_3G04180)-RELATED"/>
    <property type="match status" value="1"/>
</dbReference>
<feature type="compositionally biased region" description="Low complexity" evidence="2">
    <location>
        <begin position="275"/>
        <end position="291"/>
    </location>
</feature>